<name>X2ANQ5_CAPTE</name>
<dbReference type="InterPro" id="IPR036770">
    <property type="entry name" value="Ankyrin_rpt-contain_sf"/>
</dbReference>
<dbReference type="Pfam" id="PF12796">
    <property type="entry name" value="Ank_2"/>
    <property type="match status" value="1"/>
</dbReference>
<evidence type="ECO:0008006" key="6">
    <source>
        <dbReference type="Google" id="ProtNLM"/>
    </source>
</evidence>
<dbReference type="EnsemblMetazoa" id="CapteT218738">
    <property type="protein sequence ID" value="CapteP218738"/>
    <property type="gene ID" value="CapteG218738"/>
</dbReference>
<dbReference type="SMART" id="SM00248">
    <property type="entry name" value="ANK"/>
    <property type="match status" value="3"/>
</dbReference>
<dbReference type="Gene3D" id="1.25.40.20">
    <property type="entry name" value="Ankyrin repeat-containing domain"/>
    <property type="match status" value="1"/>
</dbReference>
<dbReference type="SUPFAM" id="SSF48403">
    <property type="entry name" value="Ankyrin repeat"/>
    <property type="match status" value="1"/>
</dbReference>
<dbReference type="HOGENOM" id="CLU_576529_0_0_1"/>
<dbReference type="Proteomes" id="UP000014760">
    <property type="component" value="Unassembled WGS sequence"/>
</dbReference>
<evidence type="ECO:0000256" key="1">
    <source>
        <dbReference type="ARBA" id="ARBA00022737"/>
    </source>
</evidence>
<accession>X2ANQ5</accession>
<feature type="compositionally biased region" description="Polar residues" evidence="3">
    <location>
        <begin position="336"/>
        <end position="348"/>
    </location>
</feature>
<evidence type="ECO:0000313" key="5">
    <source>
        <dbReference type="Proteomes" id="UP000014760"/>
    </source>
</evidence>
<dbReference type="OMA" id="PRSTYID"/>
<keyword evidence="1" id="KW-0677">Repeat</keyword>
<protein>
    <recommendedName>
        <fullName evidence="6">SOCS box domain-containing protein</fullName>
    </recommendedName>
</protein>
<sequence>MAATEELFETISDNNPDLLLALLKDPSTNIDVNQRDKSHGLQTLLMRSCHLHVTAPQRAAILNAVLELQPDVNIQDGGGRSCLCHACISERLEVLDVLASCQDTDPNLVDSDGNTALIYAVRSRNPNVVSQMIDLFANKGLTVNHVNTKGQSALSEAKKQHDSIICKLLLEKGKADISLMEGSSKAPPLYSNVRPCTPRNRDIPIGTHRQTPSRMYSDNICHSEPDLLHPKGAKDPLLTHPLLENLRARSINASCNSLPELTEEENNPDDEILAPLNNHLTRHKRKNSLSMPDLREGAPVVPIPQRETSNLMPSRLARHPSEHTIREEEGNYPESMGSSPKSRMNKSSLPDLRESDMVSQKTYADSSSESSYNDDENVYALNVENLTQSMSTGLCNPTPTQKTAVPGMPHMGLRWHFQRSTETLAHTKKNQKKGRLNELKNTMCVRGEAIPSLLPRPLSRAKLHCGIPLSSRPK</sequence>
<evidence type="ECO:0000313" key="4">
    <source>
        <dbReference type="EnsemblMetazoa" id="CapteP218738"/>
    </source>
</evidence>
<dbReference type="EMBL" id="AMQN01000415">
    <property type="status" value="NOT_ANNOTATED_CDS"/>
    <property type="molecule type" value="Genomic_DNA"/>
</dbReference>
<evidence type="ECO:0000256" key="3">
    <source>
        <dbReference type="SAM" id="MobiDB-lite"/>
    </source>
</evidence>
<feature type="region of interest" description="Disordered" evidence="3">
    <location>
        <begin position="283"/>
        <end position="374"/>
    </location>
</feature>
<keyword evidence="2" id="KW-0040">ANK repeat</keyword>
<dbReference type="PANTHER" id="PTHR24198:SF165">
    <property type="entry name" value="ANKYRIN REPEAT-CONTAINING PROTEIN-RELATED"/>
    <property type="match status" value="1"/>
</dbReference>
<reference evidence="5" key="2">
    <citation type="journal article" date="2013" name="Nature">
        <title>Insights into bilaterian evolution from three spiralian genomes.</title>
        <authorList>
            <person name="Simakov O."/>
            <person name="Marletaz F."/>
            <person name="Cho S.J."/>
            <person name="Edsinger-Gonzales E."/>
            <person name="Havlak P."/>
            <person name="Hellsten U."/>
            <person name="Kuo D.H."/>
            <person name="Larsson T."/>
            <person name="Lv J."/>
            <person name="Arendt D."/>
            <person name="Savage R."/>
            <person name="Osoegawa K."/>
            <person name="de Jong P."/>
            <person name="Grimwood J."/>
            <person name="Chapman J.A."/>
            <person name="Shapiro H."/>
            <person name="Aerts A."/>
            <person name="Otillar R.P."/>
            <person name="Terry A.Y."/>
            <person name="Boore J.L."/>
            <person name="Grigoriev I.V."/>
            <person name="Lindberg D.R."/>
            <person name="Seaver E.C."/>
            <person name="Weisblat D.A."/>
            <person name="Putnam N.H."/>
            <person name="Rokhsar D.S."/>
        </authorList>
    </citation>
    <scope>NUCLEOTIDE SEQUENCE</scope>
    <source>
        <strain evidence="5">I ESC-2004</strain>
    </source>
</reference>
<dbReference type="AlphaFoldDB" id="X2ANQ5"/>
<evidence type="ECO:0000256" key="2">
    <source>
        <dbReference type="ARBA" id="ARBA00023043"/>
    </source>
</evidence>
<organism evidence="4 5">
    <name type="scientific">Capitella teleta</name>
    <name type="common">Polychaete worm</name>
    <dbReference type="NCBI Taxonomy" id="283909"/>
    <lineage>
        <taxon>Eukaryota</taxon>
        <taxon>Metazoa</taxon>
        <taxon>Spiralia</taxon>
        <taxon>Lophotrochozoa</taxon>
        <taxon>Annelida</taxon>
        <taxon>Polychaeta</taxon>
        <taxon>Sedentaria</taxon>
        <taxon>Scolecida</taxon>
        <taxon>Capitellidae</taxon>
        <taxon>Capitella</taxon>
    </lineage>
</organism>
<proteinExistence type="predicted"/>
<reference evidence="5" key="1">
    <citation type="submission" date="2012-12" db="EMBL/GenBank/DDBJ databases">
        <authorList>
            <person name="Hellsten U."/>
            <person name="Grimwood J."/>
            <person name="Chapman J.A."/>
            <person name="Shapiro H."/>
            <person name="Aerts A."/>
            <person name="Otillar R.P."/>
            <person name="Terry A.Y."/>
            <person name="Boore J.L."/>
            <person name="Simakov O."/>
            <person name="Marletaz F."/>
            <person name="Cho S.-J."/>
            <person name="Edsinger-Gonzales E."/>
            <person name="Havlak P."/>
            <person name="Kuo D.-H."/>
            <person name="Larsson T."/>
            <person name="Lv J."/>
            <person name="Arendt D."/>
            <person name="Savage R."/>
            <person name="Osoegawa K."/>
            <person name="de Jong P."/>
            <person name="Lindberg D.R."/>
            <person name="Seaver E.C."/>
            <person name="Weisblat D.A."/>
            <person name="Putnam N.H."/>
            <person name="Grigoriev I.V."/>
            <person name="Rokhsar D.S."/>
        </authorList>
    </citation>
    <scope>NUCLEOTIDE SEQUENCE</scope>
    <source>
        <strain evidence="5">I ESC-2004</strain>
    </source>
</reference>
<feature type="region of interest" description="Disordered" evidence="3">
    <location>
        <begin position="189"/>
        <end position="212"/>
    </location>
</feature>
<dbReference type="PANTHER" id="PTHR24198">
    <property type="entry name" value="ANKYRIN REPEAT AND PROTEIN KINASE DOMAIN-CONTAINING PROTEIN"/>
    <property type="match status" value="1"/>
</dbReference>
<dbReference type="OrthoDB" id="5406014at2759"/>
<reference evidence="4" key="3">
    <citation type="submission" date="2015-06" db="UniProtKB">
        <authorList>
            <consortium name="EnsemblMetazoa"/>
        </authorList>
    </citation>
    <scope>IDENTIFICATION</scope>
</reference>
<dbReference type="InterPro" id="IPR002110">
    <property type="entry name" value="Ankyrin_rpt"/>
</dbReference>
<feature type="compositionally biased region" description="Basic and acidic residues" evidence="3">
    <location>
        <begin position="319"/>
        <end position="329"/>
    </location>
</feature>
<keyword evidence="5" id="KW-1185">Reference proteome</keyword>